<dbReference type="RefSeq" id="WP_309943102.1">
    <property type="nucleotide sequence ID" value="NZ_AP025310.1"/>
</dbReference>
<accession>A0AAE3XU46</accession>
<evidence type="ECO:0000313" key="1">
    <source>
        <dbReference type="EMBL" id="MDR6241906.1"/>
    </source>
</evidence>
<evidence type="ECO:0000313" key="2">
    <source>
        <dbReference type="Proteomes" id="UP001185092"/>
    </source>
</evidence>
<name>A0AAE3XU46_9BACT</name>
<dbReference type="AlphaFoldDB" id="A0AAE3XU46"/>
<organism evidence="1 2">
    <name type="scientific">Aureibacter tunicatorum</name>
    <dbReference type="NCBI Taxonomy" id="866807"/>
    <lineage>
        <taxon>Bacteria</taxon>
        <taxon>Pseudomonadati</taxon>
        <taxon>Bacteroidota</taxon>
        <taxon>Cytophagia</taxon>
        <taxon>Cytophagales</taxon>
        <taxon>Persicobacteraceae</taxon>
        <taxon>Aureibacter</taxon>
    </lineage>
</organism>
<comment type="caution">
    <text evidence="1">The sequence shown here is derived from an EMBL/GenBank/DDBJ whole genome shotgun (WGS) entry which is preliminary data.</text>
</comment>
<dbReference type="EMBL" id="JAVDQD010000013">
    <property type="protein sequence ID" value="MDR6241906.1"/>
    <property type="molecule type" value="Genomic_DNA"/>
</dbReference>
<dbReference type="Proteomes" id="UP001185092">
    <property type="component" value="Unassembled WGS sequence"/>
</dbReference>
<reference evidence="1" key="1">
    <citation type="submission" date="2023-07" db="EMBL/GenBank/DDBJ databases">
        <title>Genomic Encyclopedia of Type Strains, Phase IV (KMG-IV): sequencing the most valuable type-strain genomes for metagenomic binning, comparative biology and taxonomic classification.</title>
        <authorList>
            <person name="Goeker M."/>
        </authorList>
    </citation>
    <scope>NUCLEOTIDE SEQUENCE</scope>
    <source>
        <strain evidence="1">DSM 26174</strain>
    </source>
</reference>
<sequence>MNNIVKFLNNFFLAEISTKQAKLKPDLNEYNMKLNHMNSQCIDELNNSFGLIPINKLKDSEYYKKWENGFDYKPRIIFKISHYKNEKYKDLYLAYISISNPDKVFNLKYFDCFFIAKIENQYKIVRKYFVHKNRENNEVSWNPHNGDKDIDFYSAGDLISCERYIEPSRCEFSMKDYLEDK</sequence>
<gene>
    <name evidence="1" type="ORF">HNQ88_004993</name>
</gene>
<protein>
    <submittedName>
        <fullName evidence="1">Uncharacterized protein</fullName>
    </submittedName>
</protein>
<keyword evidence="2" id="KW-1185">Reference proteome</keyword>
<proteinExistence type="predicted"/>